<dbReference type="InterPro" id="IPR050391">
    <property type="entry name" value="Mito_Metabolite_Transporter"/>
</dbReference>
<evidence type="ECO:0000256" key="7">
    <source>
        <dbReference type="ARBA" id="ARBA00023136"/>
    </source>
</evidence>
<organism evidence="9 10">
    <name type="scientific">Kwoniella shandongensis</name>
    <dbReference type="NCBI Taxonomy" id="1734106"/>
    <lineage>
        <taxon>Eukaryota</taxon>
        <taxon>Fungi</taxon>
        <taxon>Dikarya</taxon>
        <taxon>Basidiomycota</taxon>
        <taxon>Agaricomycotina</taxon>
        <taxon>Tremellomycetes</taxon>
        <taxon>Tremellales</taxon>
        <taxon>Cryptococcaceae</taxon>
        <taxon>Kwoniella</taxon>
    </lineage>
</organism>
<dbReference type="GeneID" id="43587479"/>
<dbReference type="RefSeq" id="XP_031862215.1">
    <property type="nucleotide sequence ID" value="XM_032003357.1"/>
</dbReference>
<dbReference type="AlphaFoldDB" id="A0A5M6C2D7"/>
<dbReference type="Proteomes" id="UP000322225">
    <property type="component" value="Chromosome 10"/>
</dbReference>
<evidence type="ECO:0000256" key="8">
    <source>
        <dbReference type="SAM" id="MobiDB-lite"/>
    </source>
</evidence>
<evidence type="ECO:0000256" key="3">
    <source>
        <dbReference type="ARBA" id="ARBA00022448"/>
    </source>
</evidence>
<reference evidence="9" key="1">
    <citation type="submission" date="2017-08" db="EMBL/GenBank/DDBJ databases">
        <authorList>
            <person name="Cuomo C."/>
            <person name="Billmyre B."/>
            <person name="Heitman J."/>
        </authorList>
    </citation>
    <scope>NUCLEOTIDE SEQUENCE</scope>
    <source>
        <strain evidence="9">CBS 12478</strain>
    </source>
</reference>
<evidence type="ECO:0000256" key="2">
    <source>
        <dbReference type="ARBA" id="ARBA00006375"/>
    </source>
</evidence>
<dbReference type="KEGG" id="ksn:43587479"/>
<keyword evidence="7" id="KW-0472">Membrane</keyword>
<comment type="similarity">
    <text evidence="2">Belongs to the mitochondrial carrier (TC 2.A.29) family.</text>
</comment>
<name>A0A5M6C2D7_9TREE</name>
<evidence type="ECO:0000313" key="10">
    <source>
        <dbReference type="Proteomes" id="UP000322225"/>
    </source>
</evidence>
<evidence type="ECO:0000256" key="5">
    <source>
        <dbReference type="ARBA" id="ARBA00022737"/>
    </source>
</evidence>
<sequence length="469" mass="51450">MTSNARPSSVRGLYTPPAEEWVFLPPTVNPPTSSPSPTPSHLPSHFTPSVSSVENDDNLALPMMGRPFNLFLSEYLTTALGMPFEVGKTLLQVEYRPRKRYAPAEEEALVAEEEKIVAEEDELSNPEEADMYFTDRLAQPPSTLVPPPEASTLASTDASGYLPDLHPSWLLKDDPEVSRGNGVWGVIRRIRYTHSEGLPALWKSQLVSTLHSFLSNLLQPSIHGFLLLLTPSSPVSLDISLTALPNPALPLGMQVASHLLTHLVLSPLETIRTRLIVLPASHPSTPSSVTIFRQMIQEEGGFASLYLHPNVLIPAVLEHTIRPLLTLSIPILLERQFGISPDVSPITYSLADLSLGLGSLLILLPIETVRRRLQLQSRAPGGGKRLKSVVKLRERDYVGVVEAMWRIVTEETGVRRRRVMTEKDEGGLFAGIRQLYRGFGMAATAHVTVFGLGLVSATLSGNDGGWKEI</sequence>
<feature type="region of interest" description="Disordered" evidence="8">
    <location>
        <begin position="25"/>
        <end position="51"/>
    </location>
</feature>
<keyword evidence="6" id="KW-1133">Transmembrane helix</keyword>
<dbReference type="InterPro" id="IPR023395">
    <property type="entry name" value="MCP_dom_sf"/>
</dbReference>
<dbReference type="OrthoDB" id="77989at2759"/>
<gene>
    <name evidence="9" type="ORF">CI109_105458</name>
</gene>
<dbReference type="PANTHER" id="PTHR45618">
    <property type="entry name" value="MITOCHONDRIAL DICARBOXYLATE CARRIER-RELATED"/>
    <property type="match status" value="1"/>
</dbReference>
<dbReference type="GO" id="GO:0016020">
    <property type="term" value="C:membrane"/>
    <property type="evidence" value="ECO:0007669"/>
    <property type="project" value="UniProtKB-SubCell"/>
</dbReference>
<keyword evidence="4" id="KW-0812">Transmembrane</keyword>
<evidence type="ECO:0000256" key="1">
    <source>
        <dbReference type="ARBA" id="ARBA00004370"/>
    </source>
</evidence>
<evidence type="ECO:0000313" key="9">
    <source>
        <dbReference type="EMBL" id="WWD20978.1"/>
    </source>
</evidence>
<comment type="subcellular location">
    <subcellularLocation>
        <location evidence="1">Membrane</location>
    </subcellularLocation>
</comment>
<keyword evidence="3" id="KW-0813">Transport</keyword>
<feature type="compositionally biased region" description="Pro residues" evidence="8">
    <location>
        <begin position="27"/>
        <end position="40"/>
    </location>
</feature>
<dbReference type="Gene3D" id="1.50.40.10">
    <property type="entry name" value="Mitochondrial carrier domain"/>
    <property type="match status" value="1"/>
</dbReference>
<reference evidence="9" key="2">
    <citation type="submission" date="2024-01" db="EMBL/GenBank/DDBJ databases">
        <title>Comparative genomics of Cryptococcus and Kwoniella reveals pathogenesis evolution and contrasting modes of karyotype evolution via chromosome fusion or intercentromeric recombination.</title>
        <authorList>
            <person name="Coelho M.A."/>
            <person name="David-Palma M."/>
            <person name="Shea T."/>
            <person name="Bowers K."/>
            <person name="McGinley-Smith S."/>
            <person name="Mohammad A.W."/>
            <person name="Gnirke A."/>
            <person name="Yurkov A.M."/>
            <person name="Nowrousian M."/>
            <person name="Sun S."/>
            <person name="Cuomo C.A."/>
            <person name="Heitman J."/>
        </authorList>
    </citation>
    <scope>NUCLEOTIDE SEQUENCE</scope>
    <source>
        <strain evidence="9">CBS 12478</strain>
    </source>
</reference>
<evidence type="ECO:0000256" key="4">
    <source>
        <dbReference type="ARBA" id="ARBA00022692"/>
    </source>
</evidence>
<proteinExistence type="inferred from homology"/>
<evidence type="ECO:0000256" key="6">
    <source>
        <dbReference type="ARBA" id="ARBA00022989"/>
    </source>
</evidence>
<dbReference type="EMBL" id="CP144060">
    <property type="protein sequence ID" value="WWD20978.1"/>
    <property type="molecule type" value="Genomic_DNA"/>
</dbReference>
<keyword evidence="5" id="KW-0677">Repeat</keyword>
<keyword evidence="10" id="KW-1185">Reference proteome</keyword>
<dbReference type="SUPFAM" id="SSF103506">
    <property type="entry name" value="Mitochondrial carrier"/>
    <property type="match status" value="1"/>
</dbReference>
<protein>
    <submittedName>
        <fullName evidence="9">Uncharacterized protein</fullName>
    </submittedName>
</protein>
<accession>A0A5M6C2D7</accession>